<dbReference type="InterPro" id="IPR031424">
    <property type="entry name" value="QVR-like"/>
</dbReference>
<evidence type="ECO:0000256" key="2">
    <source>
        <dbReference type="ARBA" id="ARBA00023180"/>
    </source>
</evidence>
<evidence type="ECO:0000313" key="5">
    <source>
        <dbReference type="EMBL" id="KAI1704711.1"/>
    </source>
</evidence>
<dbReference type="Pfam" id="PF17064">
    <property type="entry name" value="QVR"/>
    <property type="match status" value="1"/>
</dbReference>
<keyword evidence="1" id="KW-0732">Signal</keyword>
<dbReference type="Gene3D" id="1.10.10.60">
    <property type="entry name" value="Homeodomain-like"/>
    <property type="match status" value="1"/>
</dbReference>
<dbReference type="PANTHER" id="PTHR33562">
    <property type="entry name" value="ATILLA, ISOFORM B-RELATED-RELATED"/>
    <property type="match status" value="1"/>
</dbReference>
<keyword evidence="2" id="KW-0325">Glycoprotein</keyword>
<comment type="caution">
    <text evidence="5">The sequence shown here is derived from an EMBL/GenBank/DDBJ whole genome shotgun (WGS) entry which is preliminary data.</text>
</comment>
<accession>A0AAD4QYY2</accession>
<feature type="region of interest" description="Disordered" evidence="3">
    <location>
        <begin position="81"/>
        <end position="104"/>
    </location>
</feature>
<dbReference type="Proteomes" id="UP001201812">
    <property type="component" value="Unassembled WGS sequence"/>
</dbReference>
<evidence type="ECO:0000313" key="6">
    <source>
        <dbReference type="Proteomes" id="UP001201812"/>
    </source>
</evidence>
<keyword evidence="4" id="KW-0472">Membrane</keyword>
<dbReference type="GO" id="GO:0032222">
    <property type="term" value="P:regulation of synaptic transmission, cholinergic"/>
    <property type="evidence" value="ECO:0007669"/>
    <property type="project" value="InterPro"/>
</dbReference>
<dbReference type="AlphaFoldDB" id="A0AAD4QYY2"/>
<evidence type="ECO:0008006" key="7">
    <source>
        <dbReference type="Google" id="ProtNLM"/>
    </source>
</evidence>
<keyword evidence="4" id="KW-1133">Transmembrane helix</keyword>
<keyword evidence="6" id="KW-1185">Reference proteome</keyword>
<dbReference type="InterPro" id="IPR050975">
    <property type="entry name" value="Sleep_regulator"/>
</dbReference>
<dbReference type="GO" id="GO:0030431">
    <property type="term" value="P:sleep"/>
    <property type="evidence" value="ECO:0007669"/>
    <property type="project" value="InterPro"/>
</dbReference>
<dbReference type="EMBL" id="JAKKPZ010000064">
    <property type="protein sequence ID" value="KAI1704711.1"/>
    <property type="molecule type" value="Genomic_DNA"/>
</dbReference>
<reference evidence="5" key="1">
    <citation type="submission" date="2022-01" db="EMBL/GenBank/DDBJ databases">
        <title>Genome Sequence Resource for Two Populations of Ditylenchus destructor, the Migratory Endoparasitic Phytonematode.</title>
        <authorList>
            <person name="Zhang H."/>
            <person name="Lin R."/>
            <person name="Xie B."/>
        </authorList>
    </citation>
    <scope>NUCLEOTIDE SEQUENCE</scope>
    <source>
        <strain evidence="5">BazhouSP</strain>
    </source>
</reference>
<protein>
    <recommendedName>
        <fullName evidence="7">Protein quiver</fullName>
    </recommendedName>
</protein>
<feature type="region of interest" description="Disordered" evidence="3">
    <location>
        <begin position="380"/>
        <end position="420"/>
    </location>
</feature>
<feature type="transmembrane region" description="Helical" evidence="4">
    <location>
        <begin position="12"/>
        <end position="30"/>
    </location>
</feature>
<proteinExistence type="predicted"/>
<keyword evidence="4" id="KW-0812">Transmembrane</keyword>
<gene>
    <name evidence="5" type="ORF">DdX_14067</name>
</gene>
<evidence type="ECO:0000256" key="3">
    <source>
        <dbReference type="SAM" id="MobiDB-lite"/>
    </source>
</evidence>
<organism evidence="5 6">
    <name type="scientific">Ditylenchus destructor</name>
    <dbReference type="NCBI Taxonomy" id="166010"/>
    <lineage>
        <taxon>Eukaryota</taxon>
        <taxon>Metazoa</taxon>
        <taxon>Ecdysozoa</taxon>
        <taxon>Nematoda</taxon>
        <taxon>Chromadorea</taxon>
        <taxon>Rhabditida</taxon>
        <taxon>Tylenchina</taxon>
        <taxon>Tylenchomorpha</taxon>
        <taxon>Sphaerularioidea</taxon>
        <taxon>Anguinidae</taxon>
        <taxon>Anguininae</taxon>
        <taxon>Ditylenchus</taxon>
    </lineage>
</organism>
<feature type="compositionally biased region" description="Basic and acidic residues" evidence="3">
    <location>
        <begin position="401"/>
        <end position="420"/>
    </location>
</feature>
<name>A0AAD4QYY2_9BILA</name>
<evidence type="ECO:0000256" key="1">
    <source>
        <dbReference type="ARBA" id="ARBA00022729"/>
    </source>
</evidence>
<sequence length="420" mass="46468">MEQFGICHPTTLFSTFSFLLLIIGWIPFISGSTPATSKMFGTDSSPPDSSTPSSSQLRCYTCMSGRISNISRELYPRGLKRGPPYRSSLQTGEPSNPPSYAIHHDAPERSVCDDPFSAEDALLEPCDTACIKTISRNPHTQIMLRGCLSNIYSQTSAQQQMLELPAIGQCNETLHENNSIGEVSTLTCLCNTDRCNGSSTPFANHLWALLSIISAFMLSKMLLDMELFRLKASKRKHQELSDAAKRAICIYKRDYPLAKLQDIAAMIQQEFGLDALEKSTICEVLNESEKWLNSDDSKKQVTPLMLVNSQPLSNTTGEGESSSTFAFIFPCPRRPVASIGLRGGTLFFFALFFSLPYRHQPAGLFSPQSLPPARVQQPVLTGPKHRQMCPLSSASRLSAPKIEDRQMEAEAKTHNEQALD</sequence>
<evidence type="ECO:0000256" key="4">
    <source>
        <dbReference type="SAM" id="Phobius"/>
    </source>
</evidence>